<dbReference type="PANTHER" id="PTHR30217:SF10">
    <property type="entry name" value="23S RRNA 5-HYDROXYCYTIDINE C2501 SYNTHASE"/>
    <property type="match status" value="1"/>
</dbReference>
<comment type="caution">
    <text evidence="2">The sequence shown here is derived from an EMBL/GenBank/DDBJ whole genome shotgun (WGS) entry which is preliminary data.</text>
</comment>
<reference evidence="2 3" key="1">
    <citation type="submission" date="2019-09" db="EMBL/GenBank/DDBJ databases">
        <authorList>
            <person name="Valk L.C."/>
        </authorList>
    </citation>
    <scope>NUCLEOTIDE SEQUENCE [LARGE SCALE GENOMIC DNA]</scope>
    <source>
        <strain evidence="2">GalUA</strain>
    </source>
</reference>
<feature type="domain" description="Peptidase U32 collagenase" evidence="1">
    <location>
        <begin position="318"/>
        <end position="430"/>
    </location>
</feature>
<dbReference type="OrthoDB" id="9807498at2"/>
<name>A0A7V7QM95_9FIRM</name>
<protein>
    <submittedName>
        <fullName evidence="2">U32 family peptidase</fullName>
    </submittedName>
</protein>
<dbReference type="Proteomes" id="UP000461768">
    <property type="component" value="Unassembled WGS sequence"/>
</dbReference>
<reference evidence="2 3" key="2">
    <citation type="submission" date="2020-02" db="EMBL/GenBank/DDBJ databases">
        <title>Candidatus Galacturonibacter soehngenii shows hetero-acetogenic catabolism of galacturonic acid but lacks a canonical carbon monoxide dehydrogenase/acetyl-CoA synthase complex.</title>
        <authorList>
            <person name="Diender M."/>
            <person name="Stouten G.R."/>
            <person name="Petersen J.F."/>
            <person name="Nielsen P.H."/>
            <person name="Dueholm M.S."/>
            <person name="Pronk J.T."/>
            <person name="Van Loosdrecht M.C.M."/>
        </authorList>
    </citation>
    <scope>NUCLEOTIDE SEQUENCE [LARGE SCALE GENOMIC DNA]</scope>
    <source>
        <strain evidence="2">GalUA</strain>
    </source>
</reference>
<accession>A0A7V7QM95</accession>
<dbReference type="InterPro" id="IPR020988">
    <property type="entry name" value="Pept_U32_collagenase"/>
</dbReference>
<dbReference type="InterPro" id="IPR001539">
    <property type="entry name" value="Peptidase_U32"/>
</dbReference>
<proteinExistence type="predicted"/>
<evidence type="ECO:0000313" key="3">
    <source>
        <dbReference type="Proteomes" id="UP000461768"/>
    </source>
</evidence>
<keyword evidence="3" id="KW-1185">Reference proteome</keyword>
<dbReference type="SUPFAM" id="SSF51366">
    <property type="entry name" value="Ribulose-phoshate binding barrel"/>
    <property type="match status" value="1"/>
</dbReference>
<sequence>MNKKKVELLAPAGSFEGMKAAINAGADAVYIGGLLFGARAYANNLDTQTLKEAIDYVHIHGKSLYLTVNTLLKNEELNEQLYDYIKEYYEYGLDAVIVQDMGVFQFIKENFPNLAIHASTQMSICGVEGAKLLKELGAQRVVTARELSLNELKEIHDQVDIEIESFVHGALCYCYSGQCLLSSFIGGRSGNRGRCAQPCRLPYKVMKDNKQINSNKETYVLSPKDMCTIDILPDIIEAGVYSFKIEGRMKKPEYAAGVVRIYRKYIDLYLEKGRNGYYVEETDRKELEDIFNRCGFNQGYYKVHNDRNMITLKEPVKRTRNEALYEELTKYIENESKEKIKGRLTLLQNTPAKLELEFKHIKVTTTGNVVEAAMKQPMDKDRIEKQILKTGNTPFVFESLEICMEDSIFLPIQSLNELRRVALENLQKQILSEFRRENSLNYKKELGQENQKRSMDEKPILNVYIEKEEYLKEVLRFSEVDGVYLDINFIDKPMDYYIDLCHKSNKKCILSLPHIFRNTKKTTFQPYESLLVSNLDGVLIKNYEEYQYIQSLGFKKDIIIDYNVYTFNDKAHEFWIKNNIAYDTAPVELNDKELLNRGLNESELIIYGHLPVMVSAQCIHKTIEKCDKKDIKLYLKDRMNKQFYVRNHCKYCYNVIYNCEPLVLLDNKKEIKALTPKSLRLHFTMEDTKDIAKIMQWYIDCYIYDKSVKHDFTAFTRGHFKRGIE</sequence>
<dbReference type="InterPro" id="IPR011060">
    <property type="entry name" value="RibuloseP-bd_barrel"/>
</dbReference>
<evidence type="ECO:0000313" key="2">
    <source>
        <dbReference type="EMBL" id="KAB1439784.1"/>
    </source>
</evidence>
<dbReference type="Pfam" id="PF01136">
    <property type="entry name" value="Peptidase_U32"/>
    <property type="match status" value="1"/>
</dbReference>
<dbReference type="PROSITE" id="PS01276">
    <property type="entry name" value="PEPTIDASE_U32"/>
    <property type="match status" value="1"/>
</dbReference>
<dbReference type="EMBL" id="WAGX01000004">
    <property type="protein sequence ID" value="KAB1439784.1"/>
    <property type="molecule type" value="Genomic_DNA"/>
</dbReference>
<dbReference type="InterPro" id="IPR051454">
    <property type="entry name" value="RNA/ubiquinone_mod_enzymes"/>
</dbReference>
<dbReference type="PANTHER" id="PTHR30217">
    <property type="entry name" value="PEPTIDASE U32 FAMILY"/>
    <property type="match status" value="1"/>
</dbReference>
<dbReference type="RefSeq" id="WP_151142641.1">
    <property type="nucleotide sequence ID" value="NZ_WAGX01000004.1"/>
</dbReference>
<gene>
    <name evidence="2" type="ORF">F7O84_05205</name>
</gene>
<dbReference type="AlphaFoldDB" id="A0A7V7QM95"/>
<evidence type="ECO:0000259" key="1">
    <source>
        <dbReference type="Pfam" id="PF12392"/>
    </source>
</evidence>
<dbReference type="Pfam" id="PF12392">
    <property type="entry name" value="DUF3656"/>
    <property type="match status" value="1"/>
</dbReference>
<organism evidence="2 3">
    <name type="scientific">Candidatus Galacturonatibacter soehngenii</name>
    <dbReference type="NCBI Taxonomy" id="2307010"/>
    <lineage>
        <taxon>Bacteria</taxon>
        <taxon>Bacillati</taxon>
        <taxon>Bacillota</taxon>
        <taxon>Clostridia</taxon>
        <taxon>Lachnospirales</taxon>
        <taxon>Lachnospiraceae</taxon>
        <taxon>Candidatus Galacturonatibacter</taxon>
    </lineage>
</organism>